<name>A0A4Q2DDW7_9AGAR</name>
<evidence type="ECO:0000313" key="2">
    <source>
        <dbReference type="Proteomes" id="UP000290288"/>
    </source>
</evidence>
<dbReference type="OrthoDB" id="10313230at2759"/>
<sequence>MSTTDTITPTDENHPAPTVPLGLNLRLLPFGAVTFHHTGEAFIHELRRRLVVQNLEMVNGRQDRFLRTMQVVVDLYRTQVFCESYGQPLAIPVDVQCLLWWTRRLVDTLSNTIGLERATDLRSVIFALVEPGVIEDICREVYGGENDLDAAIAATLGERRACVDNMGIILPRIGQAVDEGFGLEASPDLEARMNRDEGRAGGATGGARRGVIRDRLRGGRGRRVRVSEGV</sequence>
<comment type="caution">
    <text evidence="1">The sequence shown here is derived from an EMBL/GenBank/DDBJ whole genome shotgun (WGS) entry which is preliminary data.</text>
</comment>
<protein>
    <submittedName>
        <fullName evidence="1">Uncharacterized protein</fullName>
    </submittedName>
</protein>
<accession>A0A4Q2DDW7</accession>
<dbReference type="AlphaFoldDB" id="A0A4Q2DDW7"/>
<keyword evidence="2" id="KW-1185">Reference proteome</keyword>
<reference evidence="1 2" key="1">
    <citation type="submission" date="2019-01" db="EMBL/GenBank/DDBJ databases">
        <title>Draft genome sequence of Psathyrella aberdarensis IHI B618.</title>
        <authorList>
            <person name="Buettner E."/>
            <person name="Kellner H."/>
        </authorList>
    </citation>
    <scope>NUCLEOTIDE SEQUENCE [LARGE SCALE GENOMIC DNA]</scope>
    <source>
        <strain evidence="1 2">IHI B618</strain>
    </source>
</reference>
<proteinExistence type="predicted"/>
<organism evidence="1 2">
    <name type="scientific">Candolleomyces aberdarensis</name>
    <dbReference type="NCBI Taxonomy" id="2316362"/>
    <lineage>
        <taxon>Eukaryota</taxon>
        <taxon>Fungi</taxon>
        <taxon>Dikarya</taxon>
        <taxon>Basidiomycota</taxon>
        <taxon>Agaricomycotina</taxon>
        <taxon>Agaricomycetes</taxon>
        <taxon>Agaricomycetidae</taxon>
        <taxon>Agaricales</taxon>
        <taxon>Agaricineae</taxon>
        <taxon>Psathyrellaceae</taxon>
        <taxon>Candolleomyces</taxon>
    </lineage>
</organism>
<gene>
    <name evidence="1" type="ORF">EST38_g9146</name>
</gene>
<evidence type="ECO:0000313" key="1">
    <source>
        <dbReference type="EMBL" id="RXW16705.1"/>
    </source>
</evidence>
<dbReference type="Proteomes" id="UP000290288">
    <property type="component" value="Unassembled WGS sequence"/>
</dbReference>
<dbReference type="EMBL" id="SDEE01000409">
    <property type="protein sequence ID" value="RXW16705.1"/>
    <property type="molecule type" value="Genomic_DNA"/>
</dbReference>